<evidence type="ECO:0000313" key="4">
    <source>
        <dbReference type="Proteomes" id="UP000030111"/>
    </source>
</evidence>
<protein>
    <recommendedName>
        <fullName evidence="2">Outer membrane protein beta-barrel domain-containing protein</fullName>
    </recommendedName>
</protein>
<dbReference type="PROSITE" id="PS00695">
    <property type="entry name" value="ENT_VIR_OMP_2"/>
    <property type="match status" value="1"/>
</dbReference>
<dbReference type="Pfam" id="PF13568">
    <property type="entry name" value="OMP_b-brl_2"/>
    <property type="match status" value="1"/>
</dbReference>
<dbReference type="Proteomes" id="UP000030111">
    <property type="component" value="Unassembled WGS sequence"/>
</dbReference>
<dbReference type="AlphaFoldDB" id="A0A0A2MKP5"/>
<feature type="chain" id="PRO_5002003520" description="Outer membrane protein beta-barrel domain-containing protein" evidence="1">
    <location>
        <begin position="23"/>
        <end position="206"/>
    </location>
</feature>
<dbReference type="SUPFAM" id="SSF56925">
    <property type="entry name" value="OMPA-like"/>
    <property type="match status" value="1"/>
</dbReference>
<organism evidence="3 4">
    <name type="scientific">Flavobacterium subsaxonicum WB 4.1-42 = DSM 21790</name>
    <dbReference type="NCBI Taxonomy" id="1121898"/>
    <lineage>
        <taxon>Bacteria</taxon>
        <taxon>Pseudomonadati</taxon>
        <taxon>Bacteroidota</taxon>
        <taxon>Flavobacteriia</taxon>
        <taxon>Flavobacteriales</taxon>
        <taxon>Flavobacteriaceae</taxon>
        <taxon>Flavobacterium</taxon>
    </lineage>
</organism>
<gene>
    <name evidence="3" type="ORF">Q766_09585</name>
</gene>
<dbReference type="EMBL" id="JRLY01000007">
    <property type="protein sequence ID" value="KGO92879.1"/>
    <property type="molecule type" value="Genomic_DNA"/>
</dbReference>
<keyword evidence="1" id="KW-0732">Signal</keyword>
<feature type="domain" description="Outer membrane protein beta-barrel" evidence="2">
    <location>
        <begin position="22"/>
        <end position="188"/>
    </location>
</feature>
<evidence type="ECO:0000259" key="2">
    <source>
        <dbReference type="Pfam" id="PF13568"/>
    </source>
</evidence>
<comment type="caution">
    <text evidence="3">The sequence shown here is derived from an EMBL/GenBank/DDBJ whole genome shotgun (WGS) entry which is preliminary data.</text>
</comment>
<dbReference type="InterPro" id="IPR000758">
    <property type="entry name" value="Enterovir_OMP"/>
</dbReference>
<proteinExistence type="predicted"/>
<dbReference type="RefSeq" id="WP_026993088.1">
    <property type="nucleotide sequence ID" value="NZ_JRLY01000007.1"/>
</dbReference>
<dbReference type="GO" id="GO:0044384">
    <property type="term" value="C:host outer membrane"/>
    <property type="evidence" value="ECO:0007669"/>
    <property type="project" value="InterPro"/>
</dbReference>
<dbReference type="InterPro" id="IPR025665">
    <property type="entry name" value="Beta-barrel_OMP_2"/>
</dbReference>
<dbReference type="OrthoDB" id="947434at2"/>
<dbReference type="STRING" id="1121898.GCA_000422725_02767"/>
<evidence type="ECO:0000256" key="1">
    <source>
        <dbReference type="SAM" id="SignalP"/>
    </source>
</evidence>
<evidence type="ECO:0000313" key="3">
    <source>
        <dbReference type="EMBL" id="KGO92879.1"/>
    </source>
</evidence>
<sequence>MKLFKLLSVGALMLGTVAVSNAQEDASNADSMAVSFGVKGGVNFATLNGDIESPDSRTSFHVGVLAEFPIAEIFSIQAEALYSGQGAEFDFEGSDGDKAELQLDYINVPVLAKFYLFEGFSIEAGPQFSFLLNDEIDFNPNSNSGDSPTPFRDSLKTFEVGVAGGVTFQTAMGLFATARYNQGITDIADDINVQNSVFQLGVGYKF</sequence>
<keyword evidence="4" id="KW-1185">Reference proteome</keyword>
<reference evidence="3 4" key="1">
    <citation type="submission" date="2013-09" db="EMBL/GenBank/DDBJ databases">
        <authorList>
            <person name="Zeng Z."/>
            <person name="Chen C."/>
        </authorList>
    </citation>
    <scope>NUCLEOTIDE SEQUENCE [LARGE SCALE GENOMIC DNA]</scope>
    <source>
        <strain evidence="3 4">WB 4.1-42</strain>
    </source>
</reference>
<name>A0A0A2MKP5_9FLAO</name>
<accession>A0A0A2MKP5</accession>
<dbReference type="InterPro" id="IPR011250">
    <property type="entry name" value="OMP/PagP_B-barrel"/>
</dbReference>
<dbReference type="eggNOG" id="COG3637">
    <property type="taxonomic scope" value="Bacteria"/>
</dbReference>
<feature type="signal peptide" evidence="1">
    <location>
        <begin position="1"/>
        <end position="22"/>
    </location>
</feature>